<protein>
    <submittedName>
        <fullName evidence="1">Uncharacterized protein</fullName>
    </submittedName>
</protein>
<dbReference type="AlphaFoldDB" id="A0AAD6II78"/>
<organism evidence="1 2">
    <name type="scientific">Penicillium canescens</name>
    <dbReference type="NCBI Taxonomy" id="5083"/>
    <lineage>
        <taxon>Eukaryota</taxon>
        <taxon>Fungi</taxon>
        <taxon>Dikarya</taxon>
        <taxon>Ascomycota</taxon>
        <taxon>Pezizomycotina</taxon>
        <taxon>Eurotiomycetes</taxon>
        <taxon>Eurotiomycetidae</taxon>
        <taxon>Eurotiales</taxon>
        <taxon>Aspergillaceae</taxon>
        <taxon>Penicillium</taxon>
    </lineage>
</organism>
<reference evidence="1" key="2">
    <citation type="submission" date="2023-01" db="EMBL/GenBank/DDBJ databases">
        <authorList>
            <person name="Petersen C."/>
        </authorList>
    </citation>
    <scope>NUCLEOTIDE SEQUENCE</scope>
    <source>
        <strain evidence="1">IBT 15450</strain>
    </source>
</reference>
<accession>A0AAD6II78</accession>
<sequence>MTETISLGTLSSIPVPLEDEPEIAFASFDATDVPDGKKLLAEESKVEPSVWFVNFPDKSAIEEKHALRDFLQDTTNYRTWASSKWWSAVLNHPKVPQGYSPEAIGKRSSFFARYASNHMKKTPWLAMHQENDRTQTFNCKTTEFHTEIIKSVLAGFVDVPLSALKSLEGILDSLSKSMEQSAVDKSDKLVVCERFEYIPQADAIKSYIRLIHFATNNETKVINNAKKKESSISCEIKYSDYEAEFNQKNWKVAGALVDERMRDDMKKFLDNNEIDCDPE</sequence>
<gene>
    <name evidence="1" type="ORF">N7460_001510</name>
</gene>
<dbReference type="EMBL" id="JAQJZL010000002">
    <property type="protein sequence ID" value="KAJ6050976.1"/>
    <property type="molecule type" value="Genomic_DNA"/>
</dbReference>
<evidence type="ECO:0000313" key="1">
    <source>
        <dbReference type="EMBL" id="KAJ6050976.1"/>
    </source>
</evidence>
<proteinExistence type="predicted"/>
<keyword evidence="2" id="KW-1185">Reference proteome</keyword>
<dbReference type="Proteomes" id="UP001219568">
    <property type="component" value="Unassembled WGS sequence"/>
</dbReference>
<name>A0AAD6II78_PENCN</name>
<comment type="caution">
    <text evidence="1">The sequence shown here is derived from an EMBL/GenBank/DDBJ whole genome shotgun (WGS) entry which is preliminary data.</text>
</comment>
<evidence type="ECO:0000313" key="2">
    <source>
        <dbReference type="Proteomes" id="UP001219568"/>
    </source>
</evidence>
<reference evidence="1" key="1">
    <citation type="journal article" date="2023" name="IMA Fungus">
        <title>Comparative genomic study of the Penicillium genus elucidates a diverse pangenome and 15 lateral gene transfer events.</title>
        <authorList>
            <person name="Petersen C."/>
            <person name="Sorensen T."/>
            <person name="Nielsen M.R."/>
            <person name="Sondergaard T.E."/>
            <person name="Sorensen J.L."/>
            <person name="Fitzpatrick D.A."/>
            <person name="Frisvad J.C."/>
            <person name="Nielsen K.L."/>
        </authorList>
    </citation>
    <scope>NUCLEOTIDE SEQUENCE</scope>
    <source>
        <strain evidence="1">IBT 15450</strain>
    </source>
</reference>